<gene>
    <name evidence="2" type="ORF">HPT30_10495</name>
</gene>
<dbReference type="Proteomes" id="UP000564806">
    <property type="component" value="Unassembled WGS sequence"/>
</dbReference>
<dbReference type="AlphaFoldDB" id="A0A850EN55"/>
<name>A0A850EN55_9BACL</name>
<feature type="compositionally biased region" description="Basic and acidic residues" evidence="1">
    <location>
        <begin position="25"/>
        <end position="40"/>
    </location>
</feature>
<dbReference type="RefSeq" id="WP_175371351.1">
    <property type="nucleotide sequence ID" value="NZ_JABWCS010000204.1"/>
</dbReference>
<dbReference type="EMBL" id="JABWCS010000204">
    <property type="protein sequence ID" value="NUU60774.1"/>
    <property type="molecule type" value="Genomic_DNA"/>
</dbReference>
<organism evidence="2 3">
    <name type="scientific">Paenibacillus agri</name>
    <dbReference type="NCBI Taxonomy" id="2744309"/>
    <lineage>
        <taxon>Bacteria</taxon>
        <taxon>Bacillati</taxon>
        <taxon>Bacillota</taxon>
        <taxon>Bacilli</taxon>
        <taxon>Bacillales</taxon>
        <taxon>Paenibacillaceae</taxon>
        <taxon>Paenibacillus</taxon>
    </lineage>
</organism>
<protein>
    <submittedName>
        <fullName evidence="2">Uncharacterized protein</fullName>
    </submittedName>
</protein>
<proteinExistence type="predicted"/>
<evidence type="ECO:0000256" key="1">
    <source>
        <dbReference type="SAM" id="MobiDB-lite"/>
    </source>
</evidence>
<evidence type="ECO:0000313" key="3">
    <source>
        <dbReference type="Proteomes" id="UP000564806"/>
    </source>
</evidence>
<comment type="caution">
    <text evidence="2">The sequence shown here is derived from an EMBL/GenBank/DDBJ whole genome shotgun (WGS) entry which is preliminary data.</text>
</comment>
<evidence type="ECO:0000313" key="2">
    <source>
        <dbReference type="EMBL" id="NUU60774.1"/>
    </source>
</evidence>
<sequence length="47" mass="5233">MTNNALTLFLSTAIINAKPYNPGYDQRHDSINQAAQREKQPLQASSD</sequence>
<feature type="region of interest" description="Disordered" evidence="1">
    <location>
        <begin position="21"/>
        <end position="47"/>
    </location>
</feature>
<keyword evidence="3" id="KW-1185">Reference proteome</keyword>
<accession>A0A850EN55</accession>
<reference evidence="2" key="1">
    <citation type="submission" date="2020-06" db="EMBL/GenBank/DDBJ databases">
        <title>Paenibacillus sp. nov., isolated from soil.</title>
        <authorList>
            <person name="Seo Y.L."/>
        </authorList>
    </citation>
    <scope>NUCLEOTIDE SEQUENCE [LARGE SCALE GENOMIC DNA]</scope>
    <source>
        <strain evidence="2">JW14</strain>
    </source>
</reference>